<evidence type="ECO:0000313" key="4">
    <source>
        <dbReference type="Proteomes" id="UP001274896"/>
    </source>
</evidence>
<evidence type="ECO:0000259" key="2">
    <source>
        <dbReference type="Pfam" id="PF00078"/>
    </source>
</evidence>
<protein>
    <recommendedName>
        <fullName evidence="2">Reverse transcriptase domain-containing protein</fullName>
    </recommendedName>
</protein>
<feature type="compositionally biased region" description="Polar residues" evidence="1">
    <location>
        <begin position="345"/>
        <end position="355"/>
    </location>
</feature>
<dbReference type="Proteomes" id="UP001274896">
    <property type="component" value="Unassembled WGS sequence"/>
</dbReference>
<dbReference type="PANTHER" id="PTHR47510">
    <property type="entry name" value="REVERSE TRANSCRIPTASE DOMAIN-CONTAINING PROTEIN"/>
    <property type="match status" value="1"/>
</dbReference>
<accession>A0AAE0QS60</accession>
<keyword evidence="4" id="KW-1185">Reference proteome</keyword>
<evidence type="ECO:0000256" key="1">
    <source>
        <dbReference type="SAM" id="MobiDB-lite"/>
    </source>
</evidence>
<feature type="region of interest" description="Disordered" evidence="1">
    <location>
        <begin position="345"/>
        <end position="418"/>
    </location>
</feature>
<dbReference type="SUPFAM" id="SSF56672">
    <property type="entry name" value="DNA/RNA polymerases"/>
    <property type="match status" value="1"/>
</dbReference>
<gene>
    <name evidence="3" type="ORF">QTP70_018187</name>
</gene>
<dbReference type="InterPro" id="IPR000477">
    <property type="entry name" value="RT_dom"/>
</dbReference>
<dbReference type="InterPro" id="IPR043502">
    <property type="entry name" value="DNA/RNA_pol_sf"/>
</dbReference>
<comment type="caution">
    <text evidence="3">The sequence shown here is derived from an EMBL/GenBank/DDBJ whole genome shotgun (WGS) entry which is preliminary data.</text>
</comment>
<feature type="domain" description="Reverse transcriptase" evidence="2">
    <location>
        <begin position="93"/>
        <end position="219"/>
    </location>
</feature>
<dbReference type="CDD" id="cd01650">
    <property type="entry name" value="RT_nLTR_like"/>
    <property type="match status" value="1"/>
</dbReference>
<dbReference type="Pfam" id="PF00078">
    <property type="entry name" value="RVT_1"/>
    <property type="match status" value="1"/>
</dbReference>
<dbReference type="AlphaFoldDB" id="A0AAE0QS60"/>
<name>A0AAE0QS60_9TELE</name>
<organism evidence="3 4">
    <name type="scientific">Hemibagrus guttatus</name>
    <dbReference type="NCBI Taxonomy" id="175788"/>
    <lineage>
        <taxon>Eukaryota</taxon>
        <taxon>Metazoa</taxon>
        <taxon>Chordata</taxon>
        <taxon>Craniata</taxon>
        <taxon>Vertebrata</taxon>
        <taxon>Euteleostomi</taxon>
        <taxon>Actinopterygii</taxon>
        <taxon>Neopterygii</taxon>
        <taxon>Teleostei</taxon>
        <taxon>Ostariophysi</taxon>
        <taxon>Siluriformes</taxon>
        <taxon>Bagridae</taxon>
        <taxon>Hemibagrus</taxon>
    </lineage>
</organism>
<feature type="compositionally biased region" description="Basic and acidic residues" evidence="1">
    <location>
        <begin position="361"/>
        <end position="418"/>
    </location>
</feature>
<proteinExistence type="predicted"/>
<dbReference type="EMBL" id="JAUCMX010000011">
    <property type="protein sequence ID" value="KAK3531387.1"/>
    <property type="molecule type" value="Genomic_DNA"/>
</dbReference>
<feature type="non-terminal residue" evidence="3">
    <location>
        <position position="418"/>
    </location>
</feature>
<reference evidence="3" key="1">
    <citation type="submission" date="2023-06" db="EMBL/GenBank/DDBJ databases">
        <title>Male Hemibagrus guttatus genome.</title>
        <authorList>
            <person name="Bian C."/>
        </authorList>
    </citation>
    <scope>NUCLEOTIDE SEQUENCE</scope>
    <source>
        <strain evidence="3">Male_cb2023</strain>
        <tissue evidence="3">Muscle</tissue>
    </source>
</reference>
<dbReference type="PANTHER" id="PTHR47510:SF3">
    <property type="entry name" value="ENDO_EXONUCLEASE_PHOSPHATASE DOMAIN-CONTAINING PROTEIN"/>
    <property type="match status" value="1"/>
</dbReference>
<sequence>LNNFFGSFEIYNNTQAQEIPPFSHNEAVCLTPVKVKKTLLRINPRKAPGPDNIPGRVLKNCAEDLKDVLTDIFNISQAVVLKCFKATTIIPVPKKPHPSSHNDYWPVALTPIIMMCFERLIMQYIKSVLPPSHYQFQFAYRTNWSTEDAISAALHSALTHLDSKYSYMCMLFLDFSSAFNTIIPQQLINKLRHLRLNSPLCNWVLDFLSERPQNVRVSGKHLRHTEHRVATDDTTVVGLITNNNEANYRSEVSRAVRWCTDNNLSLNVGKRPKKFGPPQHPPLTINGVAVERVNSTKFRKLRSPTSYYVLRIIRHQGRIHPGQSANQSQGTHTHTLIHSCNHTHYGNFRDSNQPRSMPLDCGRKPEHPEETDRHTDRNTQRKGEMDRQKHTEKERDRQTDRQIHSEKERDRQTDTHRE</sequence>
<evidence type="ECO:0000313" key="3">
    <source>
        <dbReference type="EMBL" id="KAK3531387.1"/>
    </source>
</evidence>
<feature type="non-terminal residue" evidence="3">
    <location>
        <position position="1"/>
    </location>
</feature>